<evidence type="ECO:0000313" key="2">
    <source>
        <dbReference type="Proteomes" id="UP000198670"/>
    </source>
</evidence>
<proteinExistence type="predicted"/>
<dbReference type="AlphaFoldDB" id="A0A1I3NUS0"/>
<evidence type="ECO:0000313" key="1">
    <source>
        <dbReference type="EMBL" id="SFJ12949.1"/>
    </source>
</evidence>
<accession>A0A1I3NUS0</accession>
<gene>
    <name evidence="1" type="ORF">SAMN05444682_107316</name>
</gene>
<protein>
    <submittedName>
        <fullName evidence="1">Uncharacterized protein</fullName>
    </submittedName>
</protein>
<dbReference type="Proteomes" id="UP000198670">
    <property type="component" value="Unassembled WGS sequence"/>
</dbReference>
<dbReference type="STRING" id="1477437.SAMN05444682_107316"/>
<keyword evidence="2" id="KW-1185">Reference proteome</keyword>
<name>A0A1I3NUS0_9SPHI</name>
<dbReference type="EMBL" id="FOQO01000007">
    <property type="protein sequence ID" value="SFJ12949.1"/>
    <property type="molecule type" value="Genomic_DNA"/>
</dbReference>
<organism evidence="1 2">
    <name type="scientific">Parapedobacter indicus</name>
    <dbReference type="NCBI Taxonomy" id="1477437"/>
    <lineage>
        <taxon>Bacteria</taxon>
        <taxon>Pseudomonadati</taxon>
        <taxon>Bacteroidota</taxon>
        <taxon>Sphingobacteriia</taxon>
        <taxon>Sphingobacteriales</taxon>
        <taxon>Sphingobacteriaceae</taxon>
        <taxon>Parapedobacter</taxon>
    </lineage>
</organism>
<sequence length="63" mass="7474">MDVKKILTFCICFNDSFKESVELLGDIQKKCQIFQTRVSKKKVVVKYVDFLSLKCFLYEKLML</sequence>
<reference evidence="1 2" key="1">
    <citation type="submission" date="2016-10" db="EMBL/GenBank/DDBJ databases">
        <authorList>
            <person name="de Groot N.N."/>
        </authorList>
    </citation>
    <scope>NUCLEOTIDE SEQUENCE [LARGE SCALE GENOMIC DNA]</scope>
    <source>
        <strain evidence="1 2">RK1</strain>
    </source>
</reference>